<organism evidence="2 3">
    <name type="scientific">Exidia glandulosa HHB12029</name>
    <dbReference type="NCBI Taxonomy" id="1314781"/>
    <lineage>
        <taxon>Eukaryota</taxon>
        <taxon>Fungi</taxon>
        <taxon>Dikarya</taxon>
        <taxon>Basidiomycota</taxon>
        <taxon>Agaricomycotina</taxon>
        <taxon>Agaricomycetes</taxon>
        <taxon>Auriculariales</taxon>
        <taxon>Exidiaceae</taxon>
        <taxon>Exidia</taxon>
    </lineage>
</organism>
<keyword evidence="3" id="KW-1185">Reference proteome</keyword>
<dbReference type="OrthoDB" id="3337916at2759"/>
<dbReference type="STRING" id="1314781.A0A165ZKC1"/>
<dbReference type="PANTHER" id="PTHR40124:SF1">
    <property type="entry name" value="DISAGGREGATASE RELATED REPEAT PROTEIN"/>
    <property type="match status" value="1"/>
</dbReference>
<dbReference type="PANTHER" id="PTHR40124">
    <property type="match status" value="1"/>
</dbReference>
<protein>
    <recommendedName>
        <fullName evidence="1">Polysaccharide lyase 14 domain-containing protein</fullName>
    </recommendedName>
</protein>
<name>A0A165ZKC1_EXIGL</name>
<dbReference type="AlphaFoldDB" id="A0A165ZKC1"/>
<dbReference type="InParanoid" id="A0A165ZKC1"/>
<dbReference type="Proteomes" id="UP000077266">
    <property type="component" value="Unassembled WGS sequence"/>
</dbReference>
<dbReference type="Gene3D" id="2.60.120.200">
    <property type="match status" value="1"/>
</dbReference>
<proteinExistence type="predicted"/>
<sequence>MDVGRQQIARLPLNKESLRITQNSFGTTTFTNAPDGTASIQAFYAKNSYSKSTNPGITGFGFNFAGPVDLTTADQILFSYAVWFPPDFDFVLGGKLPGPYGGANEQVAKGCAGGRQDGRNLCFSLRLMWRENGDGEIYAYLPDDPANAGLLLLNGTVTDPTIYGLSVARGAFRFARGDWTVVAQRVKLNTFGKDDGELELWVNGKSVIHATNVVLRAVPETQVRGIEAETFFGGSNSSWESPKDQFAYMAAFSGATVAPGSSPAEGKRAYPLASGDRLQRSPVFSIATTCLIFAIVSLAL</sequence>
<evidence type="ECO:0000313" key="2">
    <source>
        <dbReference type="EMBL" id="KZV83509.1"/>
    </source>
</evidence>
<accession>A0A165ZKC1</accession>
<reference evidence="2 3" key="1">
    <citation type="journal article" date="2016" name="Mol. Biol. Evol.">
        <title>Comparative Genomics of Early-Diverging Mushroom-Forming Fungi Provides Insights into the Origins of Lignocellulose Decay Capabilities.</title>
        <authorList>
            <person name="Nagy L.G."/>
            <person name="Riley R."/>
            <person name="Tritt A."/>
            <person name="Adam C."/>
            <person name="Daum C."/>
            <person name="Floudas D."/>
            <person name="Sun H."/>
            <person name="Yadav J.S."/>
            <person name="Pangilinan J."/>
            <person name="Larsson K.H."/>
            <person name="Matsuura K."/>
            <person name="Barry K."/>
            <person name="Labutti K."/>
            <person name="Kuo R."/>
            <person name="Ohm R.A."/>
            <person name="Bhattacharya S.S."/>
            <person name="Shirouzu T."/>
            <person name="Yoshinaga Y."/>
            <person name="Martin F.M."/>
            <person name="Grigoriev I.V."/>
            <person name="Hibbett D.S."/>
        </authorList>
    </citation>
    <scope>NUCLEOTIDE SEQUENCE [LARGE SCALE GENOMIC DNA]</scope>
    <source>
        <strain evidence="2 3">HHB12029</strain>
    </source>
</reference>
<gene>
    <name evidence="2" type="ORF">EXIGLDRAFT_625522</name>
</gene>
<dbReference type="EMBL" id="KV426267">
    <property type="protein sequence ID" value="KZV83509.1"/>
    <property type="molecule type" value="Genomic_DNA"/>
</dbReference>
<evidence type="ECO:0000259" key="1">
    <source>
        <dbReference type="Pfam" id="PF21294"/>
    </source>
</evidence>
<evidence type="ECO:0000313" key="3">
    <source>
        <dbReference type="Proteomes" id="UP000077266"/>
    </source>
</evidence>
<feature type="domain" description="Polysaccharide lyase 14" evidence="1">
    <location>
        <begin position="35"/>
        <end position="252"/>
    </location>
</feature>
<dbReference type="InterPro" id="IPR048958">
    <property type="entry name" value="Polysacc_lyase_14"/>
</dbReference>
<dbReference type="Pfam" id="PF21294">
    <property type="entry name" value="Polysacc_lyase_14"/>
    <property type="match status" value="1"/>
</dbReference>